<gene>
    <name evidence="2" type="ORF">INT45_010456</name>
</gene>
<dbReference type="InterPro" id="IPR051604">
    <property type="entry name" value="Ergot_Alk_Oxidoreductase"/>
</dbReference>
<name>A0A8H7S1B7_9FUNG</name>
<evidence type="ECO:0000259" key="1">
    <source>
        <dbReference type="Pfam" id="PF05368"/>
    </source>
</evidence>
<accession>A0A8H7S1B7</accession>
<dbReference type="InterPro" id="IPR008030">
    <property type="entry name" value="NmrA-like"/>
</dbReference>
<dbReference type="Pfam" id="PF05368">
    <property type="entry name" value="NmrA"/>
    <property type="match status" value="1"/>
</dbReference>
<dbReference type="SUPFAM" id="SSF51735">
    <property type="entry name" value="NAD(P)-binding Rossmann-fold domains"/>
    <property type="match status" value="1"/>
</dbReference>
<comment type="caution">
    <text evidence="2">The sequence shown here is derived from an EMBL/GenBank/DDBJ whole genome shotgun (WGS) entry which is preliminary data.</text>
</comment>
<protein>
    <recommendedName>
        <fullName evidence="1">NmrA-like domain-containing protein</fullName>
    </recommendedName>
</protein>
<proteinExistence type="predicted"/>
<dbReference type="InterPro" id="IPR036291">
    <property type="entry name" value="NAD(P)-bd_dom_sf"/>
</dbReference>
<dbReference type="Gene3D" id="3.40.50.720">
    <property type="entry name" value="NAD(P)-binding Rossmann-like Domain"/>
    <property type="match status" value="1"/>
</dbReference>
<dbReference type="Proteomes" id="UP000646827">
    <property type="component" value="Unassembled WGS sequence"/>
</dbReference>
<dbReference type="PANTHER" id="PTHR43162:SF1">
    <property type="entry name" value="PRESTALK A DIFFERENTIATION PROTEIN A"/>
    <property type="match status" value="1"/>
</dbReference>
<dbReference type="EMBL" id="JAEPRB010000158">
    <property type="protein sequence ID" value="KAG2219942.1"/>
    <property type="molecule type" value="Genomic_DNA"/>
</dbReference>
<evidence type="ECO:0000313" key="2">
    <source>
        <dbReference type="EMBL" id="KAG2219942.1"/>
    </source>
</evidence>
<dbReference type="OrthoDB" id="419598at2759"/>
<dbReference type="PANTHER" id="PTHR43162">
    <property type="match status" value="1"/>
</dbReference>
<organism evidence="2 3">
    <name type="scientific">Circinella minor</name>
    <dbReference type="NCBI Taxonomy" id="1195481"/>
    <lineage>
        <taxon>Eukaryota</taxon>
        <taxon>Fungi</taxon>
        <taxon>Fungi incertae sedis</taxon>
        <taxon>Mucoromycota</taxon>
        <taxon>Mucoromycotina</taxon>
        <taxon>Mucoromycetes</taxon>
        <taxon>Mucorales</taxon>
        <taxon>Lichtheimiaceae</taxon>
        <taxon>Circinella</taxon>
    </lineage>
</organism>
<sequence>MDFDTQNKTEADKERIFVVGGTGTIGGVVVQELVKRGALVTVYARSPQKVQQDKAITVIQGDYNDLTPLEQSISGHHRLFLLVGEVHNIRDTTVAISKIAYASGIQQIVEISVKRVPWRKFRIADGHLEAEKIVYDLPEKMGRSFVSLNSCNFMTNVLVYYLDAIKNEDAVVDSAEPNDLQEWTSPNDIAHVAVRILCDPIEKHEDAAYDLIGDNKTPLERAAILSNLLGRKITYKQIPVQDMYNKFIKAGYDHATSFYLASYQDVSPVTRGWPILLGGQAPETFDVWASKNKNLFL</sequence>
<dbReference type="AlphaFoldDB" id="A0A8H7S1B7"/>
<keyword evidence="3" id="KW-1185">Reference proteome</keyword>
<feature type="domain" description="NmrA-like" evidence="1">
    <location>
        <begin position="13"/>
        <end position="248"/>
    </location>
</feature>
<evidence type="ECO:0000313" key="3">
    <source>
        <dbReference type="Proteomes" id="UP000646827"/>
    </source>
</evidence>
<dbReference type="Gene3D" id="3.90.25.10">
    <property type="entry name" value="UDP-galactose 4-epimerase, domain 1"/>
    <property type="match status" value="1"/>
</dbReference>
<reference evidence="2 3" key="1">
    <citation type="submission" date="2020-12" db="EMBL/GenBank/DDBJ databases">
        <title>Metabolic potential, ecology and presence of endohyphal bacteria is reflected in genomic diversity of Mucoromycotina.</title>
        <authorList>
            <person name="Muszewska A."/>
            <person name="Okrasinska A."/>
            <person name="Steczkiewicz K."/>
            <person name="Drgas O."/>
            <person name="Orlowska M."/>
            <person name="Perlinska-Lenart U."/>
            <person name="Aleksandrzak-Piekarczyk T."/>
            <person name="Szatraj K."/>
            <person name="Zielenkiewicz U."/>
            <person name="Pilsyk S."/>
            <person name="Malc E."/>
            <person name="Mieczkowski P."/>
            <person name="Kruszewska J.S."/>
            <person name="Biernat P."/>
            <person name="Pawlowska J."/>
        </authorList>
    </citation>
    <scope>NUCLEOTIDE SEQUENCE [LARGE SCALE GENOMIC DNA]</scope>
    <source>
        <strain evidence="2 3">CBS 142.35</strain>
    </source>
</reference>